<comment type="caution">
    <text evidence="11">The sequence shown here is derived from an EMBL/GenBank/DDBJ whole genome shotgun (WGS) entry which is preliminary data.</text>
</comment>
<dbReference type="AlphaFoldDB" id="A0A409Y9W7"/>
<keyword evidence="5 7" id="KW-0496">Mitochondrion</keyword>
<evidence type="ECO:0000313" key="11">
    <source>
        <dbReference type="EMBL" id="PPQ99721.1"/>
    </source>
</evidence>
<dbReference type="GO" id="GO:0005743">
    <property type="term" value="C:mitochondrial inner membrane"/>
    <property type="evidence" value="ECO:0007669"/>
    <property type="project" value="UniProtKB-SubCell"/>
</dbReference>
<evidence type="ECO:0000256" key="4">
    <source>
        <dbReference type="ARBA" id="ARBA00022989"/>
    </source>
</evidence>
<organism evidence="11 12">
    <name type="scientific">Panaeolus cyanescens</name>
    <dbReference type="NCBI Taxonomy" id="181874"/>
    <lineage>
        <taxon>Eukaryota</taxon>
        <taxon>Fungi</taxon>
        <taxon>Dikarya</taxon>
        <taxon>Basidiomycota</taxon>
        <taxon>Agaricomycotina</taxon>
        <taxon>Agaricomycetes</taxon>
        <taxon>Agaricomycetidae</taxon>
        <taxon>Agaricales</taxon>
        <taxon>Agaricineae</taxon>
        <taxon>Galeropsidaceae</taxon>
        <taxon>Panaeolus</taxon>
    </lineage>
</organism>
<feature type="domain" description="Letm1 RBD" evidence="10">
    <location>
        <begin position="156"/>
        <end position="355"/>
    </location>
</feature>
<feature type="compositionally biased region" description="Low complexity" evidence="8">
    <location>
        <begin position="61"/>
        <end position="85"/>
    </location>
</feature>
<dbReference type="PANTHER" id="PTHR14009">
    <property type="entry name" value="LEUCINE ZIPPER-EF-HAND CONTAINING TRANSMEMBRANE PROTEIN"/>
    <property type="match status" value="1"/>
</dbReference>
<dbReference type="GO" id="GO:0030003">
    <property type="term" value="P:intracellular monoatomic cation homeostasis"/>
    <property type="evidence" value="ECO:0007669"/>
    <property type="project" value="TreeGrafter"/>
</dbReference>
<proteinExistence type="predicted"/>
<dbReference type="Pfam" id="PF07766">
    <property type="entry name" value="LETM1_RBD"/>
    <property type="match status" value="1"/>
</dbReference>
<feature type="compositionally biased region" description="Pro residues" evidence="8">
    <location>
        <begin position="31"/>
        <end position="40"/>
    </location>
</feature>
<evidence type="ECO:0000256" key="5">
    <source>
        <dbReference type="ARBA" id="ARBA00023128"/>
    </source>
</evidence>
<keyword evidence="6 9" id="KW-0472">Membrane</keyword>
<dbReference type="Proteomes" id="UP000284842">
    <property type="component" value="Unassembled WGS sequence"/>
</dbReference>
<evidence type="ECO:0000256" key="2">
    <source>
        <dbReference type="ARBA" id="ARBA00022692"/>
    </source>
</evidence>
<reference evidence="11 12" key="1">
    <citation type="journal article" date="2018" name="Evol. Lett.">
        <title>Horizontal gene cluster transfer increased hallucinogenic mushroom diversity.</title>
        <authorList>
            <person name="Reynolds H.T."/>
            <person name="Vijayakumar V."/>
            <person name="Gluck-Thaler E."/>
            <person name="Korotkin H.B."/>
            <person name="Matheny P.B."/>
            <person name="Slot J.C."/>
        </authorList>
    </citation>
    <scope>NUCLEOTIDE SEQUENCE [LARGE SCALE GENOMIC DNA]</scope>
    <source>
        <strain evidence="11 12">2629</strain>
    </source>
</reference>
<protein>
    <recommendedName>
        <fullName evidence="10">Letm1 RBD domain-containing protein</fullName>
    </recommendedName>
</protein>
<dbReference type="InterPro" id="IPR044202">
    <property type="entry name" value="LETM1/MDM38-like"/>
</dbReference>
<dbReference type="EMBL" id="NHTK01001348">
    <property type="protein sequence ID" value="PPQ99721.1"/>
    <property type="molecule type" value="Genomic_DNA"/>
</dbReference>
<name>A0A409Y9W7_9AGAR</name>
<accession>A0A409Y9W7</accession>
<evidence type="ECO:0000256" key="6">
    <source>
        <dbReference type="ARBA" id="ARBA00023136"/>
    </source>
</evidence>
<evidence type="ECO:0000259" key="10">
    <source>
        <dbReference type="PROSITE" id="PS51758"/>
    </source>
</evidence>
<evidence type="ECO:0000256" key="7">
    <source>
        <dbReference type="PROSITE-ProRule" id="PRU01094"/>
    </source>
</evidence>
<keyword evidence="12" id="KW-1185">Reference proteome</keyword>
<dbReference type="InParanoid" id="A0A409Y9W7"/>
<evidence type="ECO:0000256" key="3">
    <source>
        <dbReference type="ARBA" id="ARBA00022792"/>
    </source>
</evidence>
<keyword evidence="2 9" id="KW-0812">Transmembrane</keyword>
<evidence type="ECO:0000256" key="8">
    <source>
        <dbReference type="SAM" id="MobiDB-lite"/>
    </source>
</evidence>
<dbReference type="STRING" id="181874.A0A409Y9W7"/>
<dbReference type="GO" id="GO:0043022">
    <property type="term" value="F:ribosome binding"/>
    <property type="evidence" value="ECO:0007669"/>
    <property type="project" value="InterPro"/>
</dbReference>
<feature type="compositionally biased region" description="Pro residues" evidence="8">
    <location>
        <begin position="51"/>
        <end position="60"/>
    </location>
</feature>
<comment type="subcellular location">
    <subcellularLocation>
        <location evidence="1">Mitochondrion inner membrane</location>
        <topology evidence="1">Single-pass membrane protein</topology>
    </subcellularLocation>
</comment>
<feature type="region of interest" description="Disordered" evidence="8">
    <location>
        <begin position="23"/>
        <end position="90"/>
    </location>
</feature>
<gene>
    <name evidence="11" type="ORF">CVT24_009704</name>
</gene>
<evidence type="ECO:0000256" key="1">
    <source>
        <dbReference type="ARBA" id="ARBA00004434"/>
    </source>
</evidence>
<feature type="transmembrane region" description="Helical" evidence="9">
    <location>
        <begin position="168"/>
        <end position="191"/>
    </location>
</feature>
<evidence type="ECO:0000256" key="9">
    <source>
        <dbReference type="SAM" id="Phobius"/>
    </source>
</evidence>
<dbReference type="PROSITE" id="PS51758">
    <property type="entry name" value="LETM1_RBD"/>
    <property type="match status" value="1"/>
</dbReference>
<dbReference type="OrthoDB" id="73691at2759"/>
<dbReference type="PANTHER" id="PTHR14009:SF1">
    <property type="entry name" value="MITOCHONDRIAL PROTON_CALCIUM EXCHANGER PROTEIN"/>
    <property type="match status" value="1"/>
</dbReference>
<keyword evidence="4 9" id="KW-1133">Transmembrane helix</keyword>
<keyword evidence="3" id="KW-0999">Mitochondrion inner membrane</keyword>
<sequence length="355" mass="39361">MLRTLPTRRLLTHTSIRLYSIPSTTQAHHNAPPPPHLPPTKKPKLDLRPAPVKPTKPTTPLPSASPILKQQQKSTPASSSKSSTTGLAEAKQQTINDISDAESHGILKPPPEGADWFRRKFYFRGVKLIWSRRGDIAIINARVKAGGAPLTRAEWRLIQTQKDDINKVIPFLIIALLLEEVIPLIAIYAPFMLPSTCILPSQLERIEAKRAEKTLAFKTQYKHVYAALRRAENPRGFIPLANLSLSGAPTAVCGLLGLSTLGPDFMRIRRIKHRLEFLLKDDSLLLADPAAPMSHRELKQALEERAISASTQPLSNSDLRARLSWWLDAVASDTDSVSQDDAMARRLALVLSKHA</sequence>
<evidence type="ECO:0000313" key="12">
    <source>
        <dbReference type="Proteomes" id="UP000284842"/>
    </source>
</evidence>
<dbReference type="InterPro" id="IPR033122">
    <property type="entry name" value="LETM1-like_RBD"/>
</dbReference>